<keyword evidence="4 6" id="KW-0472">Membrane</keyword>
<feature type="transmembrane region" description="Helical" evidence="6">
    <location>
        <begin position="124"/>
        <end position="145"/>
    </location>
</feature>
<gene>
    <name evidence="8" type="ORF">ZEAMMB73_Zm00001d043473</name>
</gene>
<evidence type="ECO:0000256" key="4">
    <source>
        <dbReference type="ARBA" id="ARBA00023136"/>
    </source>
</evidence>
<feature type="transmembrane region" description="Helical" evidence="6">
    <location>
        <begin position="362"/>
        <end position="379"/>
    </location>
</feature>
<keyword evidence="3 6" id="KW-1133">Transmembrane helix</keyword>
<feature type="compositionally biased region" description="Basic and acidic residues" evidence="5">
    <location>
        <begin position="7"/>
        <end position="16"/>
    </location>
</feature>
<reference evidence="8" key="1">
    <citation type="submission" date="2015-12" db="EMBL/GenBank/DDBJ databases">
        <title>Update maize B73 reference genome by single molecule sequencing technologies.</title>
        <authorList>
            <consortium name="Maize Genome Sequencing Project"/>
            <person name="Ware D."/>
        </authorList>
    </citation>
    <scope>NUCLEOTIDE SEQUENCE [LARGE SCALE GENOMIC DNA]</scope>
    <source>
        <tissue evidence="8">Seedling</tissue>
    </source>
</reference>
<dbReference type="AlphaFoldDB" id="A0A1D6NCF5"/>
<evidence type="ECO:0000256" key="1">
    <source>
        <dbReference type="ARBA" id="ARBA00004141"/>
    </source>
</evidence>
<evidence type="ECO:0000256" key="3">
    <source>
        <dbReference type="ARBA" id="ARBA00022989"/>
    </source>
</evidence>
<evidence type="ECO:0000259" key="7">
    <source>
        <dbReference type="Pfam" id="PF03151"/>
    </source>
</evidence>
<evidence type="ECO:0000256" key="2">
    <source>
        <dbReference type="ARBA" id="ARBA00022692"/>
    </source>
</evidence>
<dbReference type="GO" id="GO:0016020">
    <property type="term" value="C:membrane"/>
    <property type="evidence" value="ECO:0007669"/>
    <property type="project" value="UniProtKB-SubCell"/>
</dbReference>
<name>A0A1D6NCF5_MAIZE</name>
<dbReference type="InterPro" id="IPR004853">
    <property type="entry name" value="Sugar_P_trans_dom"/>
</dbReference>
<feature type="transmembrane region" description="Helical" evidence="6">
    <location>
        <begin position="287"/>
        <end position="306"/>
    </location>
</feature>
<evidence type="ECO:0000313" key="8">
    <source>
        <dbReference type="EMBL" id="ONM38189.1"/>
    </source>
</evidence>
<dbReference type="InterPro" id="IPR050186">
    <property type="entry name" value="TPT_transporter"/>
</dbReference>
<protein>
    <submittedName>
        <fullName evidence="8">Putative sugar phosphate/phosphate translocator</fullName>
    </submittedName>
</protein>
<feature type="region of interest" description="Disordered" evidence="5">
    <location>
        <begin position="1"/>
        <end position="20"/>
    </location>
</feature>
<accession>A0A1D6NCF5</accession>
<feature type="transmembrane region" description="Helical" evidence="6">
    <location>
        <begin position="318"/>
        <end position="342"/>
    </location>
</feature>
<feature type="transmembrane region" description="Helical" evidence="6">
    <location>
        <begin position="221"/>
        <end position="246"/>
    </location>
</feature>
<feature type="compositionally biased region" description="Basic and acidic residues" evidence="5">
    <location>
        <begin position="31"/>
        <end position="43"/>
    </location>
</feature>
<organism evidence="8">
    <name type="scientific">Zea mays</name>
    <name type="common">Maize</name>
    <dbReference type="NCBI Taxonomy" id="4577"/>
    <lineage>
        <taxon>Eukaryota</taxon>
        <taxon>Viridiplantae</taxon>
        <taxon>Streptophyta</taxon>
        <taxon>Embryophyta</taxon>
        <taxon>Tracheophyta</taxon>
        <taxon>Spermatophyta</taxon>
        <taxon>Magnoliopsida</taxon>
        <taxon>Liliopsida</taxon>
        <taxon>Poales</taxon>
        <taxon>Poaceae</taxon>
        <taxon>PACMAD clade</taxon>
        <taxon>Panicoideae</taxon>
        <taxon>Andropogonodae</taxon>
        <taxon>Andropogoneae</taxon>
        <taxon>Tripsacinae</taxon>
        <taxon>Zea</taxon>
    </lineage>
</organism>
<dbReference type="PANTHER" id="PTHR11132">
    <property type="entry name" value="SOLUTE CARRIER FAMILY 35"/>
    <property type="match status" value="1"/>
</dbReference>
<evidence type="ECO:0000256" key="5">
    <source>
        <dbReference type="SAM" id="MobiDB-lite"/>
    </source>
</evidence>
<feature type="transmembrane region" description="Helical" evidence="6">
    <location>
        <begin position="386"/>
        <end position="407"/>
    </location>
</feature>
<evidence type="ECO:0000256" key="6">
    <source>
        <dbReference type="SAM" id="Phobius"/>
    </source>
</evidence>
<feature type="transmembrane region" description="Helical" evidence="6">
    <location>
        <begin position="253"/>
        <end position="275"/>
    </location>
</feature>
<feature type="transmembrane region" description="Helical" evidence="6">
    <location>
        <begin position="413"/>
        <end position="438"/>
    </location>
</feature>
<feature type="domain" description="Sugar phosphate transporter" evidence="7">
    <location>
        <begin position="128"/>
        <end position="269"/>
    </location>
</feature>
<comment type="subcellular location">
    <subcellularLocation>
        <location evidence="1">Membrane</location>
        <topology evidence="1">Multi-pass membrane protein</topology>
    </subcellularLocation>
</comment>
<feature type="compositionally biased region" description="Acidic residues" evidence="5">
    <location>
        <begin position="81"/>
        <end position="90"/>
    </location>
</feature>
<feature type="region of interest" description="Disordered" evidence="5">
    <location>
        <begin position="31"/>
        <end position="51"/>
    </location>
</feature>
<feature type="region of interest" description="Disordered" evidence="5">
    <location>
        <begin position="79"/>
        <end position="108"/>
    </location>
</feature>
<dbReference type="Pfam" id="PF03151">
    <property type="entry name" value="TPT"/>
    <property type="match status" value="1"/>
</dbReference>
<proteinExistence type="predicted"/>
<dbReference type="EMBL" id="CM007649">
    <property type="protein sequence ID" value="ONM38189.1"/>
    <property type="molecule type" value="Genomic_DNA"/>
</dbReference>
<keyword evidence="2 6" id="KW-0812">Transmembrane</keyword>
<sequence length="470" mass="52418">MGDCVVEDGHVHHPSDEVEGAVPLTVAVELDERAGESREEGGGQRKKVGGIRREPSFSRWCRDTSVAAASNTAVAAAISDSDSDDSEEFDLPLLPSSSGGGSSPMDIEAGATVRSDDLPISPRLLAKVIGLIACWYTLSTCLTLYNKEMLGKHMWKFPAPFLMNTVHFTMQAVASRAIVWFQQRGLEGGPNKMSWKDYCLRVVPTALATALDINLSNISLVFITVTFATMCKSASPIFILLFAFMFRLEKPSFSLLGIMLVVSFGVLLTGNTYYINIFRVKTTPFQVPTSVLLNYRVGSILCGLLLHLNSQLHATYIFLKVVLSAYCCILILNFTPLSFLLSYHLFDHGLTSYLAVAKETEFNLWGFIFIMLAAVMSGFRWSMTQILLQVCYCIMFWQFFYFVLFKYCGRTGYLVLLASYMVAFPFIPVVTELLPLFLCPPEFLKKEEYGKLSILAFYSQIRALLHLSSV</sequence>